<sequence length="66" mass="7723">MAMSGMSYGETIEYALLHIKGKKTITKEVLVVNSFDFNAKRESLNKLWATRYDPYKSLQVMKYLRD</sequence>
<gene>
    <name evidence="1" type="ORF">BOW52_10525</name>
</gene>
<dbReference type="Proteomes" id="UP000190198">
    <property type="component" value="Unassembled WGS sequence"/>
</dbReference>
<organism evidence="1 2">
    <name type="scientific">Solemya elarraichensis gill symbiont</name>
    <dbReference type="NCBI Taxonomy" id="1918949"/>
    <lineage>
        <taxon>Bacteria</taxon>
        <taxon>Pseudomonadati</taxon>
        <taxon>Pseudomonadota</taxon>
        <taxon>Gammaproteobacteria</taxon>
        <taxon>sulfur-oxidizing symbionts</taxon>
    </lineage>
</organism>
<name>A0A1T2KVI3_9GAMM</name>
<proteinExistence type="predicted"/>
<dbReference type="EMBL" id="MPRK01000305">
    <property type="protein sequence ID" value="OOZ36834.1"/>
    <property type="molecule type" value="Genomic_DNA"/>
</dbReference>
<protein>
    <submittedName>
        <fullName evidence="1">Uncharacterized protein</fullName>
    </submittedName>
</protein>
<reference evidence="1 2" key="1">
    <citation type="submission" date="2016-11" db="EMBL/GenBank/DDBJ databases">
        <title>Mixed transmission modes and dynamic genome evolution in an obligate animal-bacterial symbiosis.</title>
        <authorList>
            <person name="Russell S.L."/>
            <person name="Corbett-Detig R.B."/>
            <person name="Cavanaugh C.M."/>
        </authorList>
    </citation>
    <scope>NUCLEOTIDE SEQUENCE [LARGE SCALE GENOMIC DNA]</scope>
    <source>
        <strain evidence="1">Sp-SM6</strain>
    </source>
</reference>
<accession>A0A1T2KVI3</accession>
<evidence type="ECO:0000313" key="1">
    <source>
        <dbReference type="EMBL" id="OOZ36834.1"/>
    </source>
</evidence>
<keyword evidence="2" id="KW-1185">Reference proteome</keyword>
<feature type="non-terminal residue" evidence="1">
    <location>
        <position position="66"/>
    </location>
</feature>
<dbReference type="AlphaFoldDB" id="A0A1T2KVI3"/>
<comment type="caution">
    <text evidence="1">The sequence shown here is derived from an EMBL/GenBank/DDBJ whole genome shotgun (WGS) entry which is preliminary data.</text>
</comment>
<evidence type="ECO:0000313" key="2">
    <source>
        <dbReference type="Proteomes" id="UP000190198"/>
    </source>
</evidence>